<dbReference type="SUPFAM" id="SSF54980">
    <property type="entry name" value="EF-G C-terminal domain-like"/>
    <property type="match status" value="1"/>
</dbReference>
<dbReference type="GO" id="GO:0005525">
    <property type="term" value="F:GTP binding"/>
    <property type="evidence" value="ECO:0007669"/>
    <property type="project" value="UniProtKB-KW"/>
</dbReference>
<keyword evidence="1" id="KW-0547">Nucleotide-binding</keyword>
<protein>
    <submittedName>
        <fullName evidence="3">Elongation factor Tu GTP-binding domain-containing protein 1-like protein</fullName>
    </submittedName>
</protein>
<dbReference type="GO" id="GO:0042256">
    <property type="term" value="P:cytosolic ribosome assembly"/>
    <property type="evidence" value="ECO:0007669"/>
    <property type="project" value="TreeGrafter"/>
</dbReference>
<evidence type="ECO:0000256" key="2">
    <source>
        <dbReference type="ARBA" id="ARBA00023134"/>
    </source>
</evidence>
<keyword evidence="2" id="KW-0342">GTP-binding</keyword>
<dbReference type="GO" id="GO:1990904">
    <property type="term" value="C:ribonucleoprotein complex"/>
    <property type="evidence" value="ECO:0007669"/>
    <property type="project" value="TreeGrafter"/>
</dbReference>
<dbReference type="Pfam" id="PF14492">
    <property type="entry name" value="EFG_III"/>
    <property type="match status" value="1"/>
</dbReference>
<dbReference type="SUPFAM" id="SSF52540">
    <property type="entry name" value="P-loop containing nucleoside triphosphate hydrolases"/>
    <property type="match status" value="1"/>
</dbReference>
<dbReference type="GO" id="GO:0003746">
    <property type="term" value="F:translation elongation factor activity"/>
    <property type="evidence" value="ECO:0007669"/>
    <property type="project" value="UniProtKB-KW"/>
</dbReference>
<dbReference type="PANTHER" id="PTHR42908">
    <property type="entry name" value="TRANSLATION ELONGATION FACTOR-RELATED"/>
    <property type="match status" value="1"/>
</dbReference>
<dbReference type="GO" id="GO:0003924">
    <property type="term" value="F:GTPase activity"/>
    <property type="evidence" value="ECO:0007669"/>
    <property type="project" value="InterPro"/>
</dbReference>
<organism evidence="3 4">
    <name type="scientific">Sarcoptes scabiei</name>
    <name type="common">Itch mite</name>
    <name type="synonym">Acarus scabiei</name>
    <dbReference type="NCBI Taxonomy" id="52283"/>
    <lineage>
        <taxon>Eukaryota</taxon>
        <taxon>Metazoa</taxon>
        <taxon>Ecdysozoa</taxon>
        <taxon>Arthropoda</taxon>
        <taxon>Chelicerata</taxon>
        <taxon>Arachnida</taxon>
        <taxon>Acari</taxon>
        <taxon>Acariformes</taxon>
        <taxon>Sarcoptiformes</taxon>
        <taxon>Astigmata</taxon>
        <taxon>Psoroptidia</taxon>
        <taxon>Sarcoptoidea</taxon>
        <taxon>Sarcoptidae</taxon>
        <taxon>Sarcoptinae</taxon>
        <taxon>Sarcoptes</taxon>
    </lineage>
</organism>
<dbReference type="InterPro" id="IPR056752">
    <property type="entry name" value="EFL1"/>
</dbReference>
<dbReference type="VEuPathDB" id="VectorBase:SSCA006112"/>
<dbReference type="Gene3D" id="3.30.70.870">
    <property type="entry name" value="Elongation Factor G (Translational Gtpase), domain 3"/>
    <property type="match status" value="1"/>
</dbReference>
<dbReference type="SUPFAM" id="SSF50447">
    <property type="entry name" value="Translation proteins"/>
    <property type="match status" value="1"/>
</dbReference>
<dbReference type="InterPro" id="IPR009000">
    <property type="entry name" value="Transl_B-barrel_sf"/>
</dbReference>
<dbReference type="InterPro" id="IPR000795">
    <property type="entry name" value="T_Tr_GTP-bd_dom"/>
</dbReference>
<dbReference type="Gene3D" id="2.40.30.10">
    <property type="entry name" value="Translation factors"/>
    <property type="match status" value="1"/>
</dbReference>
<dbReference type="GO" id="GO:0043022">
    <property type="term" value="F:ribosome binding"/>
    <property type="evidence" value="ECO:0007669"/>
    <property type="project" value="TreeGrafter"/>
</dbReference>
<accession>A0A132A7X5</accession>
<dbReference type="NCBIfam" id="TIGR00231">
    <property type="entry name" value="small_GTP"/>
    <property type="match status" value="1"/>
</dbReference>
<dbReference type="GO" id="GO:0005829">
    <property type="term" value="C:cytosol"/>
    <property type="evidence" value="ECO:0007669"/>
    <property type="project" value="TreeGrafter"/>
</dbReference>
<reference evidence="3 4" key="1">
    <citation type="journal article" date="2015" name="Parasit. Vectors">
        <title>Draft genome of the scabies mite.</title>
        <authorList>
            <person name="Rider S.D.Jr."/>
            <person name="Morgan M.S."/>
            <person name="Arlian L.G."/>
        </authorList>
    </citation>
    <scope>NUCLEOTIDE SEQUENCE [LARGE SCALE GENOMIC DNA]</scope>
    <source>
        <strain evidence="3">Arlian Lab</strain>
    </source>
</reference>
<dbReference type="InterPro" id="IPR035647">
    <property type="entry name" value="EFG_III/V"/>
</dbReference>
<dbReference type="CDD" id="cd16261">
    <property type="entry name" value="EF2_snRNP_III"/>
    <property type="match status" value="1"/>
</dbReference>
<sequence>MNSKSSPSNSTTLSFASSLIRNICILAHVDHGKTTLVDCLLASNGIITDRMAGKLRYMDSRPDEQQRGITMKSSSIALIFKYDSEKKYLINVIDSPGHVDFFGEVSTALRVCDGCIIVVDVIEGVCSQTRAVLQQAWLARVRPILVLNKIDRLFLQQKMTTLEIYLHLAQTLEQVNACVGELFASEVLSKISVNVENDCDESSEYEKINRQIFYDWSTGLEDIDDSGVYFSPENNNVIFASAIDSWGFTISDFANILSEKLKFSNKVLQRTLWGDYYINSKEKKIIKGAQSKAKKNLFVSLVLDNLARIYEKFVLNPNKDEMIKIAESLQIKLSNRDIDRSDNRIVLKHLFNNWIPLSKSLLRTVCDIVPSPCQINEERIERLLSANRTRNFDSLPSQTRNLKQFLLSCDSNGSLDQDVPLIVYVNKMLSYSRDSLPENRFRPLTSEEMKKIREKIRTESAKKSNNECDQTVASVDLDLTPKKTESVVFIGFARVFCGTLKKNQELYVIGPKHDPSRLSSEIIKKIDNSESTLATLSSDCHVTKVKIKNLYILMGRELVDVDEVRAGNICGIGDLEAHIFKSATLSSTVFCPPFIDYHSPSVPILRVAVEPKNPSEMPILIEALRMLNQADPCVEVIIQETGEHVIASTGEVHLERCIVDLVNFLGEEFEFNISDPIVPFRETIIDLPKFDTLNENLSEQKIINLASQKKSTESIEQFTPNKKFLIKIRAKPLPESVTRMIESNREILDQMMQFQRRNFVPEPSNQSDEFNSNFTKTVSSFRKQLVEEFQNSGWSEDTVNQIWSFGPKFNGSNVLINQIPEFMHHSCFIENDFSRSRSNNIGDKEDSRYLNENSFINGFQMCTQNGPLCDEPIMGVCFIVEEWKHTGNNSSDSGSIHSEGSTPFGPISGQIMSTVKETCRRAMQAQPQRLMAAMFKCVIQINSDVLGK</sequence>
<dbReference type="InterPro" id="IPR020568">
    <property type="entry name" value="Ribosomal_Su5_D2-typ_SF"/>
</dbReference>
<dbReference type="FunFam" id="3.30.70.870:FF:000002">
    <property type="entry name" value="Translation elongation factor 2"/>
    <property type="match status" value="1"/>
</dbReference>
<dbReference type="InterPro" id="IPR005225">
    <property type="entry name" value="Small_GTP-bd"/>
</dbReference>
<dbReference type="InterPro" id="IPR014721">
    <property type="entry name" value="Ribsml_uS5_D2-typ_fold_subgr"/>
</dbReference>
<dbReference type="Gene3D" id="3.40.50.300">
    <property type="entry name" value="P-loop containing nucleotide triphosphate hydrolases"/>
    <property type="match status" value="1"/>
</dbReference>
<gene>
    <name evidence="3" type="ORF">QR98_0055550</name>
</gene>
<dbReference type="CDD" id="cd01885">
    <property type="entry name" value="EF2"/>
    <property type="match status" value="1"/>
</dbReference>
<keyword evidence="3" id="KW-0251">Elongation factor</keyword>
<dbReference type="PROSITE" id="PS51722">
    <property type="entry name" value="G_TR_2"/>
    <property type="match status" value="1"/>
</dbReference>
<dbReference type="AlphaFoldDB" id="A0A132A7X5"/>
<dbReference type="Pfam" id="PF00009">
    <property type="entry name" value="GTP_EFTU"/>
    <property type="match status" value="1"/>
</dbReference>
<dbReference type="InterPro" id="IPR041095">
    <property type="entry name" value="EFG_II"/>
</dbReference>
<evidence type="ECO:0000256" key="1">
    <source>
        <dbReference type="ARBA" id="ARBA00022741"/>
    </source>
</evidence>
<dbReference type="CDD" id="cd16268">
    <property type="entry name" value="EF2_II"/>
    <property type="match status" value="1"/>
</dbReference>
<dbReference type="Pfam" id="PF25118">
    <property type="entry name" value="EFL1"/>
    <property type="match status" value="1"/>
</dbReference>
<dbReference type="PRINTS" id="PR00315">
    <property type="entry name" value="ELONGATNFCT"/>
</dbReference>
<dbReference type="SUPFAM" id="SSF54211">
    <property type="entry name" value="Ribosomal protein S5 domain 2-like"/>
    <property type="match status" value="1"/>
</dbReference>
<dbReference type="PANTHER" id="PTHR42908:SF3">
    <property type="entry name" value="ELONGATION FACTOR-LIKE GTPASE 1"/>
    <property type="match status" value="1"/>
</dbReference>
<name>A0A132A7X5_SARSC</name>
<dbReference type="OrthoDB" id="364892at2759"/>
<dbReference type="EMBL" id="JXLN01011300">
    <property type="protein sequence ID" value="KPM07073.1"/>
    <property type="molecule type" value="Genomic_DNA"/>
</dbReference>
<dbReference type="Proteomes" id="UP000616769">
    <property type="component" value="Unassembled WGS sequence"/>
</dbReference>
<evidence type="ECO:0000313" key="3">
    <source>
        <dbReference type="EMBL" id="KPM07073.1"/>
    </source>
</evidence>
<proteinExistence type="predicted"/>
<dbReference type="Gene3D" id="3.30.230.10">
    <property type="match status" value="1"/>
</dbReference>
<dbReference type="CDD" id="cd01681">
    <property type="entry name" value="aeEF2_snRNP_like_IV"/>
    <property type="match status" value="1"/>
</dbReference>
<dbReference type="FunFam" id="3.40.50.300:FF:000746">
    <property type="entry name" value="Ribosome assembly protein 1"/>
    <property type="match status" value="1"/>
</dbReference>
<dbReference type="InterPro" id="IPR027417">
    <property type="entry name" value="P-loop_NTPase"/>
</dbReference>
<keyword evidence="3" id="KW-0648">Protein biosynthesis</keyword>
<evidence type="ECO:0000313" key="4">
    <source>
        <dbReference type="Proteomes" id="UP000616769"/>
    </source>
</evidence>
<comment type="caution">
    <text evidence="3">The sequence shown here is derived from an EMBL/GenBank/DDBJ whole genome shotgun (WGS) entry which is preliminary data.</text>
</comment>